<keyword evidence="3" id="KW-1185">Reference proteome</keyword>
<dbReference type="InterPro" id="IPR050373">
    <property type="entry name" value="Fibrinogen_C-term_domain"/>
</dbReference>
<feature type="domain" description="Fibrinogen C-terminal" evidence="1">
    <location>
        <begin position="1"/>
        <end position="196"/>
    </location>
</feature>
<dbReference type="SMART" id="SM00186">
    <property type="entry name" value="FBG"/>
    <property type="match status" value="1"/>
</dbReference>
<sequence length="196" mass="22590">MLIMCFAENNLNSTDTSDCDGVKPLAYIEISKKLISDVIQRRGKFSSQQDFDKDWESYKNVFGNLTKEFWLGNENIRILCLKGCEIRFDLQDVEGEKGFALYKSFNLSSSNYRLSISGYTGNVDGMQHFNQDFSTKDKGDTVTAKAGKGGWWHNEGNFNNLNGIYLPGKDMYLSVSWYEWRHYKNLARVEIKVRPN</sequence>
<organism evidence="2 3">
    <name type="scientific">Larinioides sclopetarius</name>
    <dbReference type="NCBI Taxonomy" id="280406"/>
    <lineage>
        <taxon>Eukaryota</taxon>
        <taxon>Metazoa</taxon>
        <taxon>Ecdysozoa</taxon>
        <taxon>Arthropoda</taxon>
        <taxon>Chelicerata</taxon>
        <taxon>Arachnida</taxon>
        <taxon>Araneae</taxon>
        <taxon>Araneomorphae</taxon>
        <taxon>Entelegynae</taxon>
        <taxon>Araneoidea</taxon>
        <taxon>Araneidae</taxon>
        <taxon>Larinioides</taxon>
    </lineage>
</organism>
<protein>
    <recommendedName>
        <fullName evidence="1">Fibrinogen C-terminal domain-containing protein</fullName>
    </recommendedName>
</protein>
<evidence type="ECO:0000313" key="2">
    <source>
        <dbReference type="EMBL" id="CAL1270629.1"/>
    </source>
</evidence>
<dbReference type="Pfam" id="PF00147">
    <property type="entry name" value="Fibrinogen_C"/>
    <property type="match status" value="1"/>
</dbReference>
<dbReference type="PROSITE" id="PS51406">
    <property type="entry name" value="FIBRINOGEN_C_2"/>
    <property type="match status" value="1"/>
</dbReference>
<dbReference type="Proteomes" id="UP001497382">
    <property type="component" value="Unassembled WGS sequence"/>
</dbReference>
<dbReference type="GO" id="GO:0005615">
    <property type="term" value="C:extracellular space"/>
    <property type="evidence" value="ECO:0007669"/>
    <property type="project" value="TreeGrafter"/>
</dbReference>
<evidence type="ECO:0000259" key="1">
    <source>
        <dbReference type="PROSITE" id="PS51406"/>
    </source>
</evidence>
<reference evidence="2 3" key="1">
    <citation type="submission" date="2024-04" db="EMBL/GenBank/DDBJ databases">
        <authorList>
            <person name="Rising A."/>
            <person name="Reimegard J."/>
            <person name="Sonavane S."/>
            <person name="Akerstrom W."/>
            <person name="Nylinder S."/>
            <person name="Hedman E."/>
            <person name="Kallberg Y."/>
        </authorList>
    </citation>
    <scope>NUCLEOTIDE SEQUENCE [LARGE SCALE GENOMIC DNA]</scope>
</reference>
<gene>
    <name evidence="2" type="ORF">LARSCL_LOCUS5406</name>
</gene>
<accession>A0AAV1ZGH7</accession>
<evidence type="ECO:0000313" key="3">
    <source>
        <dbReference type="Proteomes" id="UP001497382"/>
    </source>
</evidence>
<dbReference type="InterPro" id="IPR036056">
    <property type="entry name" value="Fibrinogen-like_C"/>
</dbReference>
<name>A0AAV1ZGH7_9ARAC</name>
<dbReference type="PANTHER" id="PTHR19143">
    <property type="entry name" value="FIBRINOGEN/TENASCIN/ANGIOPOEITIN"/>
    <property type="match status" value="1"/>
</dbReference>
<dbReference type="SUPFAM" id="SSF56496">
    <property type="entry name" value="Fibrinogen C-terminal domain-like"/>
    <property type="match status" value="1"/>
</dbReference>
<proteinExistence type="predicted"/>
<dbReference type="AlphaFoldDB" id="A0AAV1ZGH7"/>
<comment type="caution">
    <text evidence="2">The sequence shown here is derived from an EMBL/GenBank/DDBJ whole genome shotgun (WGS) entry which is preliminary data.</text>
</comment>
<dbReference type="InterPro" id="IPR014716">
    <property type="entry name" value="Fibrinogen_a/b/g_C_1"/>
</dbReference>
<dbReference type="InterPro" id="IPR002181">
    <property type="entry name" value="Fibrinogen_a/b/g_C_dom"/>
</dbReference>
<dbReference type="Gene3D" id="3.90.215.10">
    <property type="entry name" value="Gamma Fibrinogen, chain A, domain 1"/>
    <property type="match status" value="1"/>
</dbReference>
<dbReference type="EMBL" id="CAXIEN010000050">
    <property type="protein sequence ID" value="CAL1270629.1"/>
    <property type="molecule type" value="Genomic_DNA"/>
</dbReference>